<gene>
    <name evidence="3" type="ORF">C6P46_004583</name>
</gene>
<dbReference type="Proteomes" id="UP000777482">
    <property type="component" value="Unassembled WGS sequence"/>
</dbReference>
<feature type="region of interest" description="Disordered" evidence="1">
    <location>
        <begin position="199"/>
        <end position="425"/>
    </location>
</feature>
<dbReference type="InterPro" id="IPR019339">
    <property type="entry name" value="CIR_N_dom"/>
</dbReference>
<proteinExistence type="predicted"/>
<dbReference type="AlphaFoldDB" id="A0A9P6W2B1"/>
<feature type="compositionally biased region" description="Gly residues" evidence="1">
    <location>
        <begin position="445"/>
        <end position="454"/>
    </location>
</feature>
<evidence type="ECO:0000256" key="1">
    <source>
        <dbReference type="SAM" id="MobiDB-lite"/>
    </source>
</evidence>
<feature type="compositionally biased region" description="Basic and acidic residues" evidence="1">
    <location>
        <begin position="473"/>
        <end position="499"/>
    </location>
</feature>
<feature type="compositionally biased region" description="Gly residues" evidence="1">
    <location>
        <begin position="462"/>
        <end position="472"/>
    </location>
</feature>
<feature type="compositionally biased region" description="Basic residues" evidence="1">
    <location>
        <begin position="53"/>
        <end position="62"/>
    </location>
</feature>
<name>A0A9P6W2B1_RHOMI</name>
<dbReference type="OrthoDB" id="2159131at2759"/>
<feature type="region of interest" description="Disordered" evidence="1">
    <location>
        <begin position="438"/>
        <end position="499"/>
    </location>
</feature>
<dbReference type="EMBL" id="PUHQ01000044">
    <property type="protein sequence ID" value="KAG0660403.1"/>
    <property type="molecule type" value="Genomic_DNA"/>
</dbReference>
<comment type="caution">
    <text evidence="3">The sequence shown here is derived from an EMBL/GenBank/DDBJ whole genome shotgun (WGS) entry which is preliminary data.</text>
</comment>
<sequence>MPLRLLPHKSWHVYNQENVARVKRDEARAALEQEQHDDRAFRADAEARLDRLRNKHSSRKRRRTDDGDDDAEQALQRQLAGKGTRGDDDEDQGGSHANAIIVRPEGWTASGKRNSDATAAAAASMTTNGHLNFWAELEAVRTPLLPARFKRRVADDLADLGIQGAQGPTTTTLEKRLDKVLAQEPDSLTKVYLAKKGEGEPRGWYASPDGKTDRERKEPVEKTLERTYRDNESKKLDDPLALMNSYLQRRQDIKEGKPLSLPSPRRRGPSTTRDRYLEPVVRRRDDDGGRDGWDDTPRSSSSEFRQRGGASDKFEPVLPRLLPPKHRRQPLPPPPALPSAPTSSSSSSFSAAPAAVSTNPPPRGVKNADVDPEEEALQRVRSERARAAALLASRRRAALASSSATASPMMNSPARSEGGTTGGWGMYNREEVLAAANNRSRNGAGAAGGSGGAGRRTDEGGHGYGYGAGGGGDGRRDWGERKERRQERERRESGRWGRH</sequence>
<dbReference type="PANTHER" id="PTHR22093:SF0">
    <property type="entry name" value="LEUKOCYTE RECEPTOR CLUSTER MEMBER 1"/>
    <property type="match status" value="1"/>
</dbReference>
<feature type="compositionally biased region" description="Low complexity" evidence="1">
    <location>
        <begin position="387"/>
        <end position="407"/>
    </location>
</feature>
<feature type="compositionally biased region" description="Low complexity" evidence="1">
    <location>
        <begin position="339"/>
        <end position="355"/>
    </location>
</feature>
<dbReference type="SMART" id="SM01083">
    <property type="entry name" value="Cir_N"/>
    <property type="match status" value="1"/>
</dbReference>
<reference evidence="3 4" key="1">
    <citation type="submission" date="2020-11" db="EMBL/GenBank/DDBJ databases">
        <title>Kefir isolates.</title>
        <authorList>
            <person name="Marcisauskas S."/>
            <person name="Kim Y."/>
            <person name="Blasche S."/>
        </authorList>
    </citation>
    <scope>NUCLEOTIDE SEQUENCE [LARGE SCALE GENOMIC DNA]</scope>
    <source>
        <strain evidence="3 4">KR</strain>
    </source>
</reference>
<protein>
    <recommendedName>
        <fullName evidence="2">CBF1-interacting co-repressor CIR N-terminal domain-containing protein</fullName>
    </recommendedName>
</protein>
<evidence type="ECO:0000259" key="2">
    <source>
        <dbReference type="SMART" id="SM01083"/>
    </source>
</evidence>
<accession>A0A9P6W2B1</accession>
<feature type="domain" description="CBF1-interacting co-repressor CIR N-terminal" evidence="2">
    <location>
        <begin position="10"/>
        <end position="46"/>
    </location>
</feature>
<feature type="compositionally biased region" description="Basic and acidic residues" evidence="1">
    <location>
        <begin position="304"/>
        <end position="315"/>
    </location>
</feature>
<feature type="compositionally biased region" description="Basic and acidic residues" evidence="1">
    <location>
        <begin position="272"/>
        <end position="297"/>
    </location>
</feature>
<keyword evidence="4" id="KW-1185">Reference proteome</keyword>
<feature type="compositionally biased region" description="Basic and acidic residues" evidence="1">
    <location>
        <begin position="210"/>
        <end position="238"/>
    </location>
</feature>
<dbReference type="PANTHER" id="PTHR22093">
    <property type="entry name" value="LEUKOCYTE RECEPTOR CLUSTER LRC MEMBER 1"/>
    <property type="match status" value="1"/>
</dbReference>
<feature type="compositionally biased region" description="Basic and acidic residues" evidence="1">
    <location>
        <begin position="376"/>
        <end position="386"/>
    </location>
</feature>
<evidence type="ECO:0000313" key="3">
    <source>
        <dbReference type="EMBL" id="KAG0660403.1"/>
    </source>
</evidence>
<dbReference type="InterPro" id="IPR039875">
    <property type="entry name" value="LENG1-like"/>
</dbReference>
<feature type="region of interest" description="Disordered" evidence="1">
    <location>
        <begin position="49"/>
        <end position="71"/>
    </location>
</feature>
<evidence type="ECO:0000313" key="4">
    <source>
        <dbReference type="Proteomes" id="UP000777482"/>
    </source>
</evidence>
<organism evidence="3 4">
    <name type="scientific">Rhodotorula mucilaginosa</name>
    <name type="common">Yeast</name>
    <name type="synonym">Rhodotorula rubra</name>
    <dbReference type="NCBI Taxonomy" id="5537"/>
    <lineage>
        <taxon>Eukaryota</taxon>
        <taxon>Fungi</taxon>
        <taxon>Dikarya</taxon>
        <taxon>Basidiomycota</taxon>
        <taxon>Pucciniomycotina</taxon>
        <taxon>Microbotryomycetes</taxon>
        <taxon>Sporidiobolales</taxon>
        <taxon>Sporidiobolaceae</taxon>
        <taxon>Rhodotorula</taxon>
    </lineage>
</organism>